<keyword evidence="2" id="KW-0812">Transmembrane</keyword>
<feature type="region of interest" description="Disordered" evidence="1">
    <location>
        <begin position="1"/>
        <end position="25"/>
    </location>
</feature>
<dbReference type="EMBL" id="MEVH01000005">
    <property type="protein sequence ID" value="OGC52128.1"/>
    <property type="molecule type" value="Genomic_DNA"/>
</dbReference>
<evidence type="ECO:0000313" key="4">
    <source>
        <dbReference type="Proteomes" id="UP000178771"/>
    </source>
</evidence>
<gene>
    <name evidence="3" type="ORF">A2982_01395</name>
</gene>
<evidence type="ECO:0000256" key="2">
    <source>
        <dbReference type="SAM" id="Phobius"/>
    </source>
</evidence>
<name>A0A1F4V4K8_UNCKA</name>
<keyword evidence="2" id="KW-1133">Transmembrane helix</keyword>
<evidence type="ECO:0000256" key="1">
    <source>
        <dbReference type="SAM" id="MobiDB-lite"/>
    </source>
</evidence>
<feature type="transmembrane region" description="Helical" evidence="2">
    <location>
        <begin position="47"/>
        <end position="70"/>
    </location>
</feature>
<keyword evidence="2" id="KW-0472">Membrane</keyword>
<organism evidence="3 4">
    <name type="scientific">candidate division WWE3 bacterium RIFCSPLOWO2_01_FULL_39_13</name>
    <dbReference type="NCBI Taxonomy" id="1802624"/>
    <lineage>
        <taxon>Bacteria</taxon>
        <taxon>Katanobacteria</taxon>
    </lineage>
</organism>
<dbReference type="AlphaFoldDB" id="A0A1F4V4K8"/>
<reference evidence="3 4" key="1">
    <citation type="journal article" date="2016" name="Nat. Commun.">
        <title>Thousands of microbial genomes shed light on interconnected biogeochemical processes in an aquifer system.</title>
        <authorList>
            <person name="Anantharaman K."/>
            <person name="Brown C.T."/>
            <person name="Hug L.A."/>
            <person name="Sharon I."/>
            <person name="Castelle C.J."/>
            <person name="Probst A.J."/>
            <person name="Thomas B.C."/>
            <person name="Singh A."/>
            <person name="Wilkins M.J."/>
            <person name="Karaoz U."/>
            <person name="Brodie E.L."/>
            <person name="Williams K.H."/>
            <person name="Hubbard S.S."/>
            <person name="Banfield J.F."/>
        </authorList>
    </citation>
    <scope>NUCLEOTIDE SEQUENCE [LARGE SCALE GENOMIC DNA]</scope>
</reference>
<dbReference type="Proteomes" id="UP000178771">
    <property type="component" value="Unassembled WGS sequence"/>
</dbReference>
<comment type="caution">
    <text evidence="3">The sequence shown here is derived from an EMBL/GenBank/DDBJ whole genome shotgun (WGS) entry which is preliminary data.</text>
</comment>
<evidence type="ECO:0000313" key="3">
    <source>
        <dbReference type="EMBL" id="OGC52128.1"/>
    </source>
</evidence>
<accession>A0A1F4V4K8</accession>
<protein>
    <submittedName>
        <fullName evidence="3">Uncharacterized protein</fullName>
    </submittedName>
</protein>
<sequence>MENQTPQPAQTVQQSQPQAQPQFAPNRISDRELIEKIYTSVERTRKYFLWTMIITIVIFVLPLIAMAFILPTFISTLTSQYGGISQLGF</sequence>
<proteinExistence type="predicted"/>
<dbReference type="STRING" id="1802624.A2982_01395"/>